<name>A0A6P1ZG14_9BACT</name>
<dbReference type="Gene3D" id="1.10.8.60">
    <property type="match status" value="1"/>
</dbReference>
<dbReference type="Pfam" id="PF00072">
    <property type="entry name" value="Response_reg"/>
    <property type="match status" value="1"/>
</dbReference>
<proteinExistence type="predicted"/>
<evidence type="ECO:0000313" key="10">
    <source>
        <dbReference type="Proteomes" id="UP000434052"/>
    </source>
</evidence>
<dbReference type="EMBL" id="QMIF01000007">
    <property type="protein sequence ID" value="TVM33447.1"/>
    <property type="molecule type" value="Genomic_DNA"/>
</dbReference>
<feature type="domain" description="Response regulatory" evidence="8">
    <location>
        <begin position="3"/>
        <end position="117"/>
    </location>
</feature>
<feature type="modified residue" description="4-aspartylphosphate" evidence="6">
    <location>
        <position position="52"/>
    </location>
</feature>
<keyword evidence="3" id="KW-0805">Transcription regulation</keyword>
<keyword evidence="5" id="KW-0804">Transcription</keyword>
<dbReference type="InterPro" id="IPR001789">
    <property type="entry name" value="Sig_transdc_resp-reg_receiver"/>
</dbReference>
<dbReference type="GO" id="GO:0003677">
    <property type="term" value="F:DNA binding"/>
    <property type="evidence" value="ECO:0007669"/>
    <property type="project" value="UniProtKB-KW"/>
</dbReference>
<dbReference type="PANTHER" id="PTHR32071:SF113">
    <property type="entry name" value="ALGINATE BIOSYNTHESIS TRANSCRIPTIONAL REGULATORY PROTEIN ALGB"/>
    <property type="match status" value="1"/>
</dbReference>
<dbReference type="PROSITE" id="PS00688">
    <property type="entry name" value="SIGMA54_INTERACT_3"/>
    <property type="match status" value="1"/>
</dbReference>
<dbReference type="AlphaFoldDB" id="A0A6P1ZG14"/>
<accession>A0A6P1ZG14</accession>
<dbReference type="PROSITE" id="PS50045">
    <property type="entry name" value="SIGMA54_INTERACT_4"/>
    <property type="match status" value="1"/>
</dbReference>
<dbReference type="SMART" id="SM00382">
    <property type="entry name" value="AAA"/>
    <property type="match status" value="1"/>
</dbReference>
<evidence type="ECO:0000259" key="7">
    <source>
        <dbReference type="PROSITE" id="PS50045"/>
    </source>
</evidence>
<dbReference type="FunFam" id="3.40.50.300:FF:000006">
    <property type="entry name" value="DNA-binding transcriptional regulator NtrC"/>
    <property type="match status" value="1"/>
</dbReference>
<dbReference type="SUPFAM" id="SSF52172">
    <property type="entry name" value="CheY-like"/>
    <property type="match status" value="1"/>
</dbReference>
<comment type="caution">
    <text evidence="9">The sequence shown here is derived from an EMBL/GenBank/DDBJ whole genome shotgun (WGS) entry which is preliminary data.</text>
</comment>
<dbReference type="PROSITE" id="PS50110">
    <property type="entry name" value="RESPONSE_REGULATORY"/>
    <property type="match status" value="1"/>
</dbReference>
<keyword evidence="2" id="KW-0067">ATP-binding</keyword>
<sequence length="475" mass="53580">METILVVDDDPIFCDILKELLADEEAQLDVVCTLNAAFKALDHAPYDLVLLDVHMPEGNSLDRLHVFKNASSFPEIIVLTGQGDPIGAEHALKHGALYYLEKPSSGDSIRSVVRRVLEYRRNKKQYASDGFAAEHPIIGTSFKVQECFSNVVKAGQSNANVLICGETGTGKELFAQAIHRQSSRRDGPFIVMDCTNIPSNLAESLLFGHRKGSFTDARESHTGLFKQADKGTIFLDEIGDLSLTVQRSLLRVLQERRFRPIGSQVEESSDFRLIAATNVNLKQKVQEDVFREDLYYRLSGLTIELPPLRERDDDIILLMRHYVDKICRELGVPKKDISRSFLKDVEAYHWPGNVRELVNTMYASISAANDEASLYPHHLPTEIRIASARNNLHDNMADNACVCPLMQEETTLAIGENGSFPSFKEYRDNALRKAERHYLKHVIVKANGDARTVCSYADFSRARLYQLLKQHDMKL</sequence>
<gene>
    <name evidence="9" type="ORF">DQK91_12365</name>
</gene>
<keyword evidence="6" id="KW-0597">Phosphoprotein</keyword>
<dbReference type="SMART" id="SM00448">
    <property type="entry name" value="REC"/>
    <property type="match status" value="1"/>
</dbReference>
<evidence type="ECO:0000256" key="5">
    <source>
        <dbReference type="ARBA" id="ARBA00023163"/>
    </source>
</evidence>
<dbReference type="InterPro" id="IPR009057">
    <property type="entry name" value="Homeodomain-like_sf"/>
</dbReference>
<dbReference type="PROSITE" id="PS00676">
    <property type="entry name" value="SIGMA54_INTERACT_2"/>
    <property type="match status" value="1"/>
</dbReference>
<dbReference type="GO" id="GO:0005524">
    <property type="term" value="F:ATP binding"/>
    <property type="evidence" value="ECO:0007669"/>
    <property type="project" value="UniProtKB-KW"/>
</dbReference>
<evidence type="ECO:0000259" key="8">
    <source>
        <dbReference type="PROSITE" id="PS50110"/>
    </source>
</evidence>
<evidence type="ECO:0000256" key="6">
    <source>
        <dbReference type="PROSITE-ProRule" id="PRU00169"/>
    </source>
</evidence>
<dbReference type="CDD" id="cd00009">
    <property type="entry name" value="AAA"/>
    <property type="match status" value="1"/>
</dbReference>
<dbReference type="InterPro" id="IPR025944">
    <property type="entry name" value="Sigma_54_int_dom_CS"/>
</dbReference>
<dbReference type="Proteomes" id="UP000434052">
    <property type="component" value="Unassembled WGS sequence"/>
</dbReference>
<dbReference type="InterPro" id="IPR058031">
    <property type="entry name" value="AAA_lid_NorR"/>
</dbReference>
<dbReference type="GO" id="GO:0006355">
    <property type="term" value="P:regulation of DNA-templated transcription"/>
    <property type="evidence" value="ECO:0007669"/>
    <property type="project" value="InterPro"/>
</dbReference>
<dbReference type="InterPro" id="IPR003593">
    <property type="entry name" value="AAA+_ATPase"/>
</dbReference>
<dbReference type="InterPro" id="IPR027417">
    <property type="entry name" value="P-loop_NTPase"/>
</dbReference>
<dbReference type="PROSITE" id="PS00675">
    <property type="entry name" value="SIGMA54_INTERACT_1"/>
    <property type="match status" value="1"/>
</dbReference>
<dbReference type="InterPro" id="IPR025662">
    <property type="entry name" value="Sigma_54_int_dom_ATP-bd_1"/>
</dbReference>
<evidence type="ECO:0000256" key="4">
    <source>
        <dbReference type="ARBA" id="ARBA00023125"/>
    </source>
</evidence>
<dbReference type="CDD" id="cd00156">
    <property type="entry name" value="REC"/>
    <property type="match status" value="1"/>
</dbReference>
<evidence type="ECO:0000313" key="9">
    <source>
        <dbReference type="EMBL" id="TVM33447.1"/>
    </source>
</evidence>
<dbReference type="PANTHER" id="PTHR32071">
    <property type="entry name" value="TRANSCRIPTIONAL REGULATORY PROTEIN"/>
    <property type="match status" value="1"/>
</dbReference>
<keyword evidence="1" id="KW-0547">Nucleotide-binding</keyword>
<organism evidence="9 10">
    <name type="scientific">Oceanidesulfovibrio marinus</name>
    <dbReference type="NCBI Taxonomy" id="370038"/>
    <lineage>
        <taxon>Bacteria</taxon>
        <taxon>Pseudomonadati</taxon>
        <taxon>Thermodesulfobacteriota</taxon>
        <taxon>Desulfovibrionia</taxon>
        <taxon>Desulfovibrionales</taxon>
        <taxon>Desulfovibrionaceae</taxon>
        <taxon>Oceanidesulfovibrio</taxon>
    </lineage>
</organism>
<reference evidence="9 10" key="1">
    <citation type="submission" date="2018-06" db="EMBL/GenBank/DDBJ databases">
        <title>Complete genome of Desulfovibrio marinus P48SEP.</title>
        <authorList>
            <person name="Crispim J.S."/>
            <person name="Vidigal P.M.P."/>
            <person name="Silva L.C.F."/>
            <person name="Araujo L.C."/>
            <person name="Laguardia C.N."/>
            <person name="Dias R.S."/>
            <person name="Sousa M.P."/>
            <person name="Paula S.O."/>
            <person name="Silva C."/>
        </authorList>
    </citation>
    <scope>NUCLEOTIDE SEQUENCE [LARGE SCALE GENOMIC DNA]</scope>
    <source>
        <strain evidence="9 10">P48SEP</strain>
    </source>
</reference>
<evidence type="ECO:0000256" key="2">
    <source>
        <dbReference type="ARBA" id="ARBA00022840"/>
    </source>
</evidence>
<keyword evidence="4" id="KW-0238">DNA-binding</keyword>
<dbReference type="Gene3D" id="3.40.50.2300">
    <property type="match status" value="1"/>
</dbReference>
<feature type="domain" description="Sigma-54 factor interaction" evidence="7">
    <location>
        <begin position="137"/>
        <end position="366"/>
    </location>
</feature>
<evidence type="ECO:0000256" key="3">
    <source>
        <dbReference type="ARBA" id="ARBA00023015"/>
    </source>
</evidence>
<dbReference type="InterPro" id="IPR011006">
    <property type="entry name" value="CheY-like_superfamily"/>
</dbReference>
<dbReference type="InterPro" id="IPR002078">
    <property type="entry name" value="Sigma_54_int"/>
</dbReference>
<dbReference type="OrthoDB" id="9763792at2"/>
<dbReference type="Pfam" id="PF00158">
    <property type="entry name" value="Sigma54_activat"/>
    <property type="match status" value="1"/>
</dbReference>
<dbReference type="SUPFAM" id="SSF46689">
    <property type="entry name" value="Homeodomain-like"/>
    <property type="match status" value="1"/>
</dbReference>
<dbReference type="RefSeq" id="WP_144305669.1">
    <property type="nucleotide sequence ID" value="NZ_QMIF01000007.1"/>
</dbReference>
<dbReference type="InterPro" id="IPR025943">
    <property type="entry name" value="Sigma_54_int_dom_ATP-bd_2"/>
</dbReference>
<evidence type="ECO:0000256" key="1">
    <source>
        <dbReference type="ARBA" id="ARBA00022741"/>
    </source>
</evidence>
<dbReference type="SUPFAM" id="SSF52540">
    <property type="entry name" value="P-loop containing nucleoside triphosphate hydrolases"/>
    <property type="match status" value="1"/>
</dbReference>
<dbReference type="Pfam" id="PF25601">
    <property type="entry name" value="AAA_lid_14"/>
    <property type="match status" value="1"/>
</dbReference>
<dbReference type="GO" id="GO:0000160">
    <property type="term" value="P:phosphorelay signal transduction system"/>
    <property type="evidence" value="ECO:0007669"/>
    <property type="project" value="InterPro"/>
</dbReference>
<protein>
    <submittedName>
        <fullName evidence="9">Sigma-54-dependent Fis family transcriptional regulator</fullName>
    </submittedName>
</protein>
<dbReference type="Gene3D" id="3.40.50.300">
    <property type="entry name" value="P-loop containing nucleotide triphosphate hydrolases"/>
    <property type="match status" value="1"/>
</dbReference>